<keyword evidence="8" id="KW-0256">Endoplasmic reticulum</keyword>
<name>A0ABR4QAP5_9CEST</name>
<reference evidence="13 14" key="1">
    <citation type="journal article" date="2022" name="Front. Cell. Infect. Microbiol.">
        <title>The Genomes of Two Strains of Taenia crassiceps the Animal Model for the Study of Human Cysticercosis.</title>
        <authorList>
            <person name="Bobes R.J."/>
            <person name="Estrada K."/>
            <person name="Rios-Valencia D.G."/>
            <person name="Calderon-Gallegos A."/>
            <person name="de la Torre P."/>
            <person name="Carrero J.C."/>
            <person name="Sanchez-Flores A."/>
            <person name="Laclette J.P."/>
        </authorList>
    </citation>
    <scope>NUCLEOTIDE SEQUENCE [LARGE SCALE GENOMIC DNA]</scope>
    <source>
        <strain evidence="13">WFUcys</strain>
    </source>
</reference>
<dbReference type="InterPro" id="IPR017191">
    <property type="entry name" value="Junctophilin"/>
</dbReference>
<comment type="subcellular location">
    <subcellularLocation>
        <location evidence="3">Cell membrane</location>
    </subcellularLocation>
    <subcellularLocation>
        <location evidence="2">Endomembrane system</location>
        <topology evidence="2">Peripheral membrane protein</topology>
    </subcellularLocation>
    <subcellularLocation>
        <location evidence="1">Endoplasmic reticulum membrane</location>
        <topology evidence="1">Single-pass type IV membrane protein</topology>
    </subcellularLocation>
</comment>
<proteinExistence type="inferred from homology"/>
<evidence type="ECO:0000256" key="10">
    <source>
        <dbReference type="ARBA" id="ARBA00023136"/>
    </source>
</evidence>
<comment type="caution">
    <text evidence="13">The sequence shown here is derived from an EMBL/GenBank/DDBJ whole genome shotgun (WGS) entry which is preliminary data.</text>
</comment>
<keyword evidence="6 12" id="KW-0812">Transmembrane</keyword>
<dbReference type="Gene3D" id="2.20.110.10">
    <property type="entry name" value="Histone H3 K4-specific methyltransferase SET7/9 N-terminal domain"/>
    <property type="match status" value="1"/>
</dbReference>
<organism evidence="13 14">
    <name type="scientific">Taenia crassiceps</name>
    <dbReference type="NCBI Taxonomy" id="6207"/>
    <lineage>
        <taxon>Eukaryota</taxon>
        <taxon>Metazoa</taxon>
        <taxon>Spiralia</taxon>
        <taxon>Lophotrochozoa</taxon>
        <taxon>Platyhelminthes</taxon>
        <taxon>Cestoda</taxon>
        <taxon>Eucestoda</taxon>
        <taxon>Cyclophyllidea</taxon>
        <taxon>Taeniidae</taxon>
        <taxon>Taenia</taxon>
    </lineage>
</organism>
<dbReference type="SUPFAM" id="SSF82185">
    <property type="entry name" value="Histone H3 K4-specific methyltransferase SET7/9 N-terminal domain"/>
    <property type="match status" value="2"/>
</dbReference>
<keyword evidence="5" id="KW-1003">Cell membrane</keyword>
<keyword evidence="7" id="KW-0677">Repeat</keyword>
<dbReference type="PANTHER" id="PTHR23085">
    <property type="entry name" value="GH28348P"/>
    <property type="match status" value="1"/>
</dbReference>
<evidence type="ECO:0000256" key="2">
    <source>
        <dbReference type="ARBA" id="ARBA00004184"/>
    </source>
</evidence>
<protein>
    <submittedName>
        <fullName evidence="13">Junctophilin-2</fullName>
    </submittedName>
</protein>
<evidence type="ECO:0000256" key="1">
    <source>
        <dbReference type="ARBA" id="ARBA00004163"/>
    </source>
</evidence>
<evidence type="ECO:0000256" key="9">
    <source>
        <dbReference type="ARBA" id="ARBA00022989"/>
    </source>
</evidence>
<evidence type="ECO:0000256" key="8">
    <source>
        <dbReference type="ARBA" id="ARBA00022824"/>
    </source>
</evidence>
<sequence>MHLCSRVVCIHAFICPGKVTLCFRIDAPDQPIGGLASPTATEAVAASGKLHAIHPLCFRSYVAGEGIDSKEEQKGGKRMSNTAFGVPQIVQPPATSVSTITTTTTTPGGTQNATVSDTTSGKRNAKEPGTPLKPVCLPAGRYEFRDNGIYIGEWLDEKAVGLGLITKDKSQGEYTGLWDAGSEKSGVFLWPNAPGAMYEGEWAMNRRNGFGVFNREDWVIMGKFEDDFITMGVKGKDNAPGKFEGKFKNGFPAFGVETYGDKGTYCGEYKNGIREGLGVRRSITYGEVLELYPEIKKASNSSKLEDLRKRGKLPSPLNINLDRRMSLDQGSIDVPCDTVWCGENPSDGVDGIVDGEEYDPEPYTAPRDSTPYMECTMGHRHHNVTYRLMVAQRCGFMLSSKRSELFIKRLNKLKHPRINPFGCTTPETAERKRTQSLSMLFTYPEDTLPTLPTSYVRQIKDLYTSSNSLPKIVPAESDTLELDLIADDTIEVYSGEWFSDARHGYGVCERTDGLAYYGQWFKNQRHGFGHTRFPDGTFEQGKYHNGKLIYLALPAGNKPHMVLYNRHVMQEVQKTMQRAMLAGEQAQKKAIEAREQVSMKVLDCIEKAKAAASCAREYSLEARELVREMYPDFEQPGIKYLEDIVRMMRVTRQGSPTFEAALQSAKDVVAGIVRGLTRGGGEDDEEEETANQPEEDLTLPPKFSSQIRELQEKKLLMSRAGSVRAQRRARAIKLAEELRRRERLLMGEDPKSVMAATTAEAQRQQQIAQQQADAAKRRAATAAAALQQSTLEAERRATVDRGISAERADRWTSEMLPTSGRRQQKAPLNASGKADTSPGGFLHVPGVKRNYTTRRRNEAAGVDETDGSYVEIPDMNELEHQYEIPACPLTKLLANPTLFSNHFDYYTTLPPPITVTATATTGLHQARLTRPEVLVKPEKAMSASMEYAPALKVVVSPTDSEGFGFFSKLAFWSWGKSEETSKYREVASPGSSEKVNPSTSTSITSFTQIVSGSQEGGKSAVQLMPRGLMGSPHNHLIPTTDSSHSLQQATDIFDWFRSNLSLIAIICFNFFLLHVFFAHMSQSEENGA</sequence>
<gene>
    <name evidence="13" type="ORF">TcWFU_004156</name>
</gene>
<feature type="region of interest" description="Disordered" evidence="11">
    <location>
        <begin position="100"/>
        <end position="132"/>
    </location>
</feature>
<evidence type="ECO:0000256" key="5">
    <source>
        <dbReference type="ARBA" id="ARBA00022475"/>
    </source>
</evidence>
<comment type="similarity">
    <text evidence="4">Belongs to the junctophilin family.</text>
</comment>
<evidence type="ECO:0000256" key="3">
    <source>
        <dbReference type="ARBA" id="ARBA00004236"/>
    </source>
</evidence>
<dbReference type="Proteomes" id="UP001651158">
    <property type="component" value="Unassembled WGS sequence"/>
</dbReference>
<dbReference type="InterPro" id="IPR003409">
    <property type="entry name" value="MORN"/>
</dbReference>
<dbReference type="PANTHER" id="PTHR23085:SF16">
    <property type="entry name" value="GH28348P"/>
    <property type="match status" value="1"/>
</dbReference>
<feature type="transmembrane region" description="Helical" evidence="12">
    <location>
        <begin position="1055"/>
        <end position="1077"/>
    </location>
</feature>
<dbReference type="Pfam" id="PF02493">
    <property type="entry name" value="MORN"/>
    <property type="match status" value="4"/>
</dbReference>
<feature type="compositionally biased region" description="Acidic residues" evidence="11">
    <location>
        <begin position="682"/>
        <end position="697"/>
    </location>
</feature>
<feature type="region of interest" description="Disordered" evidence="11">
    <location>
        <begin position="676"/>
        <end position="699"/>
    </location>
</feature>
<keyword evidence="10 12" id="KW-0472">Membrane</keyword>
<dbReference type="SMART" id="SM00698">
    <property type="entry name" value="MORN"/>
    <property type="match status" value="5"/>
</dbReference>
<evidence type="ECO:0000256" key="6">
    <source>
        <dbReference type="ARBA" id="ARBA00022692"/>
    </source>
</evidence>
<keyword evidence="9 12" id="KW-1133">Transmembrane helix</keyword>
<keyword evidence="14" id="KW-1185">Reference proteome</keyword>
<evidence type="ECO:0000313" key="13">
    <source>
        <dbReference type="EMBL" id="KAL5106769.1"/>
    </source>
</evidence>
<evidence type="ECO:0000256" key="12">
    <source>
        <dbReference type="SAM" id="Phobius"/>
    </source>
</evidence>
<evidence type="ECO:0000256" key="11">
    <source>
        <dbReference type="SAM" id="MobiDB-lite"/>
    </source>
</evidence>
<accession>A0ABR4QAP5</accession>
<evidence type="ECO:0000313" key="14">
    <source>
        <dbReference type="Proteomes" id="UP001651158"/>
    </source>
</evidence>
<evidence type="ECO:0000256" key="7">
    <source>
        <dbReference type="ARBA" id="ARBA00022737"/>
    </source>
</evidence>
<feature type="compositionally biased region" description="Low complexity" evidence="11">
    <location>
        <begin position="100"/>
        <end position="115"/>
    </location>
</feature>
<evidence type="ECO:0000256" key="4">
    <source>
        <dbReference type="ARBA" id="ARBA00008599"/>
    </source>
</evidence>
<dbReference type="EMBL" id="JAKROA010000005">
    <property type="protein sequence ID" value="KAL5106769.1"/>
    <property type="molecule type" value="Genomic_DNA"/>
</dbReference>
<feature type="region of interest" description="Disordered" evidence="11">
    <location>
        <begin position="810"/>
        <end position="846"/>
    </location>
</feature>